<feature type="transmembrane region" description="Helical" evidence="7">
    <location>
        <begin position="353"/>
        <end position="373"/>
    </location>
</feature>
<feature type="transmembrane region" description="Helical" evidence="7">
    <location>
        <begin position="228"/>
        <end position="248"/>
    </location>
</feature>
<feature type="transmembrane region" description="Helical" evidence="7">
    <location>
        <begin position="12"/>
        <end position="33"/>
    </location>
</feature>
<keyword evidence="5 7" id="KW-1133">Transmembrane helix</keyword>
<dbReference type="RefSeq" id="WP_138324689.1">
    <property type="nucleotide sequence ID" value="NZ_VCDI01000001.1"/>
</dbReference>
<evidence type="ECO:0000313" key="8">
    <source>
        <dbReference type="EMBL" id="TLU74439.1"/>
    </source>
</evidence>
<feature type="transmembrane region" description="Helical" evidence="7">
    <location>
        <begin position="39"/>
        <end position="58"/>
    </location>
</feature>
<evidence type="ECO:0000256" key="1">
    <source>
        <dbReference type="ARBA" id="ARBA00004651"/>
    </source>
</evidence>
<dbReference type="OrthoDB" id="7247176at2"/>
<dbReference type="Pfam" id="PF13440">
    <property type="entry name" value="Polysacc_synt_3"/>
    <property type="match status" value="1"/>
</dbReference>
<keyword evidence="9" id="KW-1185">Reference proteome</keyword>
<feature type="transmembrane region" description="Helical" evidence="7">
    <location>
        <begin position="410"/>
        <end position="429"/>
    </location>
</feature>
<feature type="transmembrane region" description="Helical" evidence="7">
    <location>
        <begin position="79"/>
        <end position="101"/>
    </location>
</feature>
<dbReference type="InterPro" id="IPR050833">
    <property type="entry name" value="Poly_Biosynth_Transport"/>
</dbReference>
<accession>A0A5R9JBS4</accession>
<keyword evidence="6 7" id="KW-0472">Membrane</keyword>
<evidence type="ECO:0000256" key="7">
    <source>
        <dbReference type="SAM" id="Phobius"/>
    </source>
</evidence>
<comment type="subcellular location">
    <subcellularLocation>
        <location evidence="1">Cell membrane</location>
        <topology evidence="1">Multi-pass membrane protein</topology>
    </subcellularLocation>
</comment>
<feature type="transmembrane region" description="Helical" evidence="7">
    <location>
        <begin position="113"/>
        <end position="136"/>
    </location>
</feature>
<evidence type="ECO:0000256" key="3">
    <source>
        <dbReference type="ARBA" id="ARBA00022475"/>
    </source>
</evidence>
<evidence type="ECO:0000256" key="5">
    <source>
        <dbReference type="ARBA" id="ARBA00022989"/>
    </source>
</evidence>
<keyword evidence="4 7" id="KW-0812">Transmembrane</keyword>
<dbReference type="GO" id="GO:0005886">
    <property type="term" value="C:plasma membrane"/>
    <property type="evidence" value="ECO:0007669"/>
    <property type="project" value="UniProtKB-SubCell"/>
</dbReference>
<keyword evidence="3" id="KW-1003">Cell membrane</keyword>
<comment type="caution">
    <text evidence="8">The sequence shown here is derived from an EMBL/GenBank/DDBJ whole genome shotgun (WGS) entry which is preliminary data.</text>
</comment>
<dbReference type="Proteomes" id="UP000305654">
    <property type="component" value="Unassembled WGS sequence"/>
</dbReference>
<feature type="transmembrane region" description="Helical" evidence="7">
    <location>
        <begin position="170"/>
        <end position="191"/>
    </location>
</feature>
<organism evidence="8 9">
    <name type="scientific">Lichenicoccus roseus</name>
    <dbReference type="NCBI Taxonomy" id="2683649"/>
    <lineage>
        <taxon>Bacteria</taxon>
        <taxon>Pseudomonadati</taxon>
        <taxon>Pseudomonadota</taxon>
        <taxon>Alphaproteobacteria</taxon>
        <taxon>Acetobacterales</taxon>
        <taxon>Acetobacteraceae</taxon>
        <taxon>Lichenicoccus</taxon>
    </lineage>
</organism>
<proteinExistence type="inferred from homology"/>
<feature type="transmembrane region" description="Helical" evidence="7">
    <location>
        <begin position="441"/>
        <end position="462"/>
    </location>
</feature>
<name>A0A5R9JBS4_9PROT</name>
<evidence type="ECO:0000256" key="4">
    <source>
        <dbReference type="ARBA" id="ARBA00022692"/>
    </source>
</evidence>
<feature type="transmembrane region" description="Helical" evidence="7">
    <location>
        <begin position="379"/>
        <end position="398"/>
    </location>
</feature>
<gene>
    <name evidence="8" type="ORF">FE263_04450</name>
</gene>
<dbReference type="EMBL" id="VCDI01000001">
    <property type="protein sequence ID" value="TLU74439.1"/>
    <property type="molecule type" value="Genomic_DNA"/>
</dbReference>
<evidence type="ECO:0000313" key="9">
    <source>
        <dbReference type="Proteomes" id="UP000305654"/>
    </source>
</evidence>
<dbReference type="AlphaFoldDB" id="A0A5R9JBS4"/>
<evidence type="ECO:0000256" key="6">
    <source>
        <dbReference type="ARBA" id="ARBA00023136"/>
    </source>
</evidence>
<reference evidence="8 9" key="1">
    <citation type="submission" date="2019-05" db="EMBL/GenBank/DDBJ databases">
        <authorList>
            <person name="Pankratov T."/>
            <person name="Grouzdev D."/>
        </authorList>
    </citation>
    <scope>NUCLEOTIDE SEQUENCE [LARGE SCALE GENOMIC DNA]</scope>
    <source>
        <strain evidence="8 9">KEBCLARHB70R</strain>
    </source>
</reference>
<evidence type="ECO:0000256" key="2">
    <source>
        <dbReference type="ARBA" id="ARBA00007430"/>
    </source>
</evidence>
<protein>
    <submittedName>
        <fullName evidence="8">Uncharacterized protein</fullName>
    </submittedName>
</protein>
<feature type="transmembrane region" description="Helical" evidence="7">
    <location>
        <begin position="143"/>
        <end position="164"/>
    </location>
</feature>
<dbReference type="PANTHER" id="PTHR30250:SF10">
    <property type="entry name" value="LIPOPOLYSACCHARIDE BIOSYNTHESIS PROTEIN WZXC"/>
    <property type="match status" value="1"/>
</dbReference>
<comment type="similarity">
    <text evidence="2">Belongs to the polysaccharide synthase family.</text>
</comment>
<sequence>MKWPIPSARSPSWVLAETGVASVFSLLSMLVVSRTIGPAAAGVGAVAIATFLLLDLFGSSMMTDAVIQRPDLEPRHAHSATTLTVLVGMVAAVVLVASGFVIASTTGHPQIPILTLALAPLLPLSAFSGVGSGLVLRDQRYRLLALRVFIGQPVGLAFGLLVAWSGGGAWAMIALQVGNTVSVCLLLLLSRSTPTRVSLDREALRDLWSVAGPQLVAVVMLAGRYRVFIIALGMIASGSVVAICNVGFRLLDAVLSVVTGSTMRITLPRLSALQDEPAAFATAYGETAQLQALLGWPIAAGVALTAGHLIAGLMGPQWAGAASGTEITACASMIGYTYGDAGSMWVAINKTRINLITSILAFVTPIIGLLILHPQSPSSAALCWGATALVLAPINMALVTRRLHRSPFWLLSRLWPAAIATAAMALAVVAEEPLLPASPLLALLCQAALGATVFVMTAWLALGRTLPRALRIHGNDAVAHQATPAGRPKAA</sequence>
<dbReference type="PANTHER" id="PTHR30250">
    <property type="entry name" value="PST FAMILY PREDICTED COLANIC ACID TRANSPORTER"/>
    <property type="match status" value="1"/>
</dbReference>